<keyword evidence="3 5" id="KW-0235">DNA replication</keyword>
<evidence type="ECO:0000259" key="7">
    <source>
        <dbReference type="Pfam" id="PF04084"/>
    </source>
</evidence>
<feature type="domain" description="Origin recognition complex subunit 2 winged-helix" evidence="8">
    <location>
        <begin position="351"/>
        <end position="408"/>
    </location>
</feature>
<dbReference type="InterPro" id="IPR007220">
    <property type="entry name" value="ORC2"/>
</dbReference>
<dbReference type="GO" id="GO:0006260">
    <property type="term" value="P:DNA replication"/>
    <property type="evidence" value="ECO:0007669"/>
    <property type="project" value="UniProtKB-UniRule"/>
</dbReference>
<dbReference type="Pfam" id="PF04084">
    <property type="entry name" value="RecA-like_ORC2"/>
    <property type="match status" value="1"/>
</dbReference>
<evidence type="ECO:0000313" key="10">
    <source>
        <dbReference type="Proteomes" id="UP001212997"/>
    </source>
</evidence>
<evidence type="ECO:0000256" key="5">
    <source>
        <dbReference type="RuleBase" id="RU368084"/>
    </source>
</evidence>
<dbReference type="GO" id="GO:0003688">
    <property type="term" value="F:DNA replication origin binding"/>
    <property type="evidence" value="ECO:0007669"/>
    <property type="project" value="UniProtKB-UniRule"/>
</dbReference>
<dbReference type="InterPro" id="IPR056773">
    <property type="entry name" value="WHD_ORC2"/>
</dbReference>
<protein>
    <recommendedName>
        <fullName evidence="5">Origin recognition complex subunit 2</fullName>
    </recommendedName>
</protein>
<comment type="caution">
    <text evidence="9">The sequence shown here is derived from an EMBL/GenBank/DDBJ whole genome shotgun (WGS) entry which is preliminary data.</text>
</comment>
<comment type="function">
    <text evidence="5">Component of the origin recognition complex (ORC) that binds origins of replication. DNA-binding is ATP-dependent. ORC is required to assemble the pre-replication complex necessary to initiate DNA replication.</text>
</comment>
<organism evidence="9 10">
    <name type="scientific">Meripilus lineatus</name>
    <dbReference type="NCBI Taxonomy" id="2056292"/>
    <lineage>
        <taxon>Eukaryota</taxon>
        <taxon>Fungi</taxon>
        <taxon>Dikarya</taxon>
        <taxon>Basidiomycota</taxon>
        <taxon>Agaricomycotina</taxon>
        <taxon>Agaricomycetes</taxon>
        <taxon>Polyporales</taxon>
        <taxon>Meripilaceae</taxon>
        <taxon>Meripilus</taxon>
    </lineage>
</organism>
<comment type="subunit">
    <text evidence="5">Component of the origin recognition complex (ORC).</text>
</comment>
<keyword evidence="10" id="KW-1185">Reference proteome</keyword>
<dbReference type="PANTHER" id="PTHR14052">
    <property type="entry name" value="ORIGIN RECOGNITION COMPLEX SUBUNIT 2"/>
    <property type="match status" value="1"/>
</dbReference>
<gene>
    <name evidence="9" type="ORF">NLI96_g957</name>
</gene>
<evidence type="ECO:0000256" key="3">
    <source>
        <dbReference type="ARBA" id="ARBA00022705"/>
    </source>
</evidence>
<dbReference type="EMBL" id="JANAWD010000017">
    <property type="protein sequence ID" value="KAJ3491118.1"/>
    <property type="molecule type" value="Genomic_DNA"/>
</dbReference>
<reference evidence="9" key="1">
    <citation type="submission" date="2022-07" db="EMBL/GenBank/DDBJ databases">
        <title>Genome Sequence of Physisporinus lineatus.</title>
        <authorList>
            <person name="Buettner E."/>
        </authorList>
    </citation>
    <scope>NUCLEOTIDE SEQUENCE</scope>
    <source>
        <strain evidence="9">VT162</strain>
    </source>
</reference>
<proteinExistence type="inferred from homology"/>
<evidence type="ECO:0000256" key="1">
    <source>
        <dbReference type="ARBA" id="ARBA00004123"/>
    </source>
</evidence>
<evidence type="ECO:0000256" key="2">
    <source>
        <dbReference type="ARBA" id="ARBA00007421"/>
    </source>
</evidence>
<dbReference type="InterPro" id="IPR056772">
    <property type="entry name" value="RecA-like_ORC2"/>
</dbReference>
<sequence length="422" mass="46300">MSPVFDRSSPEGTDSDASDNQETKLPSFNHAISETSFDNYFLQSHKPSRTSTNVFSSQISPLSHEEFSTAVSSISARENLSHHSFDYSQMFPTFTMQLKQGFNLLMYGVGSKRTILNGFAAYASKVWKVHVVVMNAFAPGFALKDVFSALERIPEIASTPLPQRGPEGQILRLQTFFSNPQGQDPPPKPICIIIHSMDIPALKSSKFRTCVASLCSIQGVHVIASVDNIASPLLWSLDETFSRKPDPGTGIQVGTTSTLLSRSCTWLWHDVTTLKPYDFELHHADRTSLTHHGSKASATDTAVNTRAALMTEVAARHILVSVTDKAKKLFVLLGERQMESMDEVSTPQALEQLACEYSTLFALARENFVATNDTSLRALMGEFKDHGLVVSSVGNTGTEAVWIPLRKSALSNVITDLKKGAL</sequence>
<dbReference type="Proteomes" id="UP001212997">
    <property type="component" value="Unassembled WGS sequence"/>
</dbReference>
<evidence type="ECO:0000259" key="8">
    <source>
        <dbReference type="Pfam" id="PF24882"/>
    </source>
</evidence>
<comment type="subcellular location">
    <subcellularLocation>
        <location evidence="1 5">Nucleus</location>
    </subcellularLocation>
</comment>
<accession>A0AAD5VFP0</accession>
<evidence type="ECO:0000313" key="9">
    <source>
        <dbReference type="EMBL" id="KAJ3491118.1"/>
    </source>
</evidence>
<keyword evidence="4 5" id="KW-0539">Nucleus</keyword>
<dbReference type="Pfam" id="PF24882">
    <property type="entry name" value="WHD_ORC2"/>
    <property type="match status" value="1"/>
</dbReference>
<dbReference type="AlphaFoldDB" id="A0AAD5VFP0"/>
<feature type="domain" description="Origin recognition complex subunit 2 RecA-like" evidence="7">
    <location>
        <begin position="87"/>
        <end position="271"/>
    </location>
</feature>
<evidence type="ECO:0000256" key="6">
    <source>
        <dbReference type="SAM" id="MobiDB-lite"/>
    </source>
</evidence>
<dbReference type="GO" id="GO:0005664">
    <property type="term" value="C:nuclear origin of replication recognition complex"/>
    <property type="evidence" value="ECO:0007669"/>
    <property type="project" value="UniProtKB-UniRule"/>
</dbReference>
<comment type="similarity">
    <text evidence="2 5">Belongs to the ORC2 family.</text>
</comment>
<dbReference type="PANTHER" id="PTHR14052:SF0">
    <property type="entry name" value="ORIGIN RECOGNITION COMPLEX SUBUNIT 2"/>
    <property type="match status" value="1"/>
</dbReference>
<feature type="region of interest" description="Disordered" evidence="6">
    <location>
        <begin position="1"/>
        <end position="25"/>
    </location>
</feature>
<evidence type="ECO:0000256" key="4">
    <source>
        <dbReference type="ARBA" id="ARBA00023242"/>
    </source>
</evidence>
<name>A0AAD5VFP0_9APHY</name>